<comment type="caution">
    <text evidence="7">The sequence shown here is derived from an EMBL/GenBank/DDBJ whole genome shotgun (WGS) entry which is preliminary data.</text>
</comment>
<keyword evidence="3 7" id="KW-0808">Transferase</keyword>
<dbReference type="InterPro" id="IPR003333">
    <property type="entry name" value="CMAS"/>
</dbReference>
<dbReference type="SUPFAM" id="SSF53335">
    <property type="entry name" value="S-adenosyl-L-methionine-dependent methyltransferases"/>
    <property type="match status" value="1"/>
</dbReference>
<evidence type="ECO:0000256" key="4">
    <source>
        <dbReference type="ARBA" id="ARBA00022691"/>
    </source>
</evidence>
<dbReference type="EC" id="2.1.1.79" evidence="7"/>
<dbReference type="PIRSF" id="PIRSF003085">
    <property type="entry name" value="CMAS"/>
    <property type="match status" value="1"/>
</dbReference>
<dbReference type="AlphaFoldDB" id="A0A7C4ETP9"/>
<evidence type="ECO:0000256" key="1">
    <source>
        <dbReference type="ARBA" id="ARBA00010815"/>
    </source>
</evidence>
<dbReference type="PANTHER" id="PTHR43667">
    <property type="entry name" value="CYCLOPROPANE-FATTY-ACYL-PHOSPHOLIPID SYNTHASE"/>
    <property type="match status" value="1"/>
</dbReference>
<accession>A0A7C4ETP9</accession>
<keyword evidence="2 7" id="KW-0489">Methyltransferase</keyword>
<dbReference type="GO" id="GO:0008610">
    <property type="term" value="P:lipid biosynthetic process"/>
    <property type="evidence" value="ECO:0007669"/>
    <property type="project" value="InterPro"/>
</dbReference>
<dbReference type="EMBL" id="DTGT01000080">
    <property type="protein sequence ID" value="HGH60154.1"/>
    <property type="molecule type" value="Genomic_DNA"/>
</dbReference>
<dbReference type="Gene3D" id="3.40.50.150">
    <property type="entry name" value="Vaccinia Virus protein VP39"/>
    <property type="match status" value="1"/>
</dbReference>
<keyword evidence="5" id="KW-0443">Lipid metabolism</keyword>
<evidence type="ECO:0000313" key="7">
    <source>
        <dbReference type="EMBL" id="HGH60154.1"/>
    </source>
</evidence>
<evidence type="ECO:0000256" key="3">
    <source>
        <dbReference type="ARBA" id="ARBA00022679"/>
    </source>
</evidence>
<keyword evidence="4" id="KW-0949">S-adenosyl-L-methionine</keyword>
<evidence type="ECO:0000256" key="5">
    <source>
        <dbReference type="ARBA" id="ARBA00023098"/>
    </source>
</evidence>
<protein>
    <submittedName>
        <fullName evidence="7">Cyclopropane fatty acyl phospholipid synthase</fullName>
        <ecNumber evidence="7">2.1.1.79</ecNumber>
    </submittedName>
</protein>
<dbReference type="CDD" id="cd02440">
    <property type="entry name" value="AdoMet_MTases"/>
    <property type="match status" value="1"/>
</dbReference>
<dbReference type="GO" id="GO:0032259">
    <property type="term" value="P:methylation"/>
    <property type="evidence" value="ECO:0007669"/>
    <property type="project" value="UniProtKB-KW"/>
</dbReference>
<gene>
    <name evidence="7" type="ORF">ENV54_02510</name>
</gene>
<comment type="similarity">
    <text evidence="1">Belongs to the CFA/CMAS family.</text>
</comment>
<feature type="active site" evidence="6">
    <location>
        <position position="345"/>
    </location>
</feature>
<proteinExistence type="inferred from homology"/>
<evidence type="ECO:0000256" key="6">
    <source>
        <dbReference type="PIRSR" id="PIRSR003085-1"/>
    </source>
</evidence>
<dbReference type="InterPro" id="IPR050723">
    <property type="entry name" value="CFA/CMAS"/>
</dbReference>
<dbReference type="Pfam" id="PF02353">
    <property type="entry name" value="CMAS"/>
    <property type="match status" value="1"/>
</dbReference>
<name>A0A7C4ETP9_9BACT</name>
<sequence length="378" mass="43768">MNTSREARLVETLLAEVGVTLNGSNPWDIRINDERMFARVLSEKNLGLGESYMDGWWDCDRIDDLICRILRGNLKEKLRGNFRLLLPYVLARLSNRQSKKRAYQVAQTHYNLDNQLFMSFLDPYNQYSCAYFENGKEDLTQAQQKKMQLVCRKLELTADDHLLDIGFGWGGLARYAAENYGCTVTGVNISREQIAFAQDFCKGLPVRILEKDYREIEGQYSKIVSVGMFEHVGYKNYRVFMESVYKSLNADGIFLLHTIGSNDSGVNTDPWINKYIFPNGMLPSLAQITKAAEGLFVIEDLHNLGPHYDKTLMAWNQNFQKSRDLFKDKYGDRFVRMWEYYLLSCAGAFRARYNQLWQIVMTKPGRSQPRGVRSLPEH</sequence>
<reference evidence="7" key="1">
    <citation type="journal article" date="2020" name="mSystems">
        <title>Genome- and Community-Level Interaction Insights into Carbon Utilization and Element Cycling Functions of Hydrothermarchaeota in Hydrothermal Sediment.</title>
        <authorList>
            <person name="Zhou Z."/>
            <person name="Liu Y."/>
            <person name="Xu W."/>
            <person name="Pan J."/>
            <person name="Luo Z.H."/>
            <person name="Li M."/>
        </authorList>
    </citation>
    <scope>NUCLEOTIDE SEQUENCE [LARGE SCALE GENOMIC DNA]</scope>
    <source>
        <strain evidence="7">SpSt-769</strain>
    </source>
</reference>
<dbReference type="GO" id="GO:0008825">
    <property type="term" value="F:cyclopropane-fatty-acyl-phospholipid synthase activity"/>
    <property type="evidence" value="ECO:0007669"/>
    <property type="project" value="UniProtKB-EC"/>
</dbReference>
<evidence type="ECO:0000256" key="2">
    <source>
        <dbReference type="ARBA" id="ARBA00022603"/>
    </source>
</evidence>
<dbReference type="PANTHER" id="PTHR43667:SF1">
    <property type="entry name" value="CYCLOPROPANE-FATTY-ACYL-PHOSPHOLIPID SYNTHASE"/>
    <property type="match status" value="1"/>
</dbReference>
<dbReference type="InterPro" id="IPR029063">
    <property type="entry name" value="SAM-dependent_MTases_sf"/>
</dbReference>
<organism evidence="7">
    <name type="scientific">Desulfomonile tiedjei</name>
    <dbReference type="NCBI Taxonomy" id="2358"/>
    <lineage>
        <taxon>Bacteria</taxon>
        <taxon>Pseudomonadati</taxon>
        <taxon>Thermodesulfobacteriota</taxon>
        <taxon>Desulfomonilia</taxon>
        <taxon>Desulfomonilales</taxon>
        <taxon>Desulfomonilaceae</taxon>
        <taxon>Desulfomonile</taxon>
    </lineage>
</organism>
<dbReference type="NCBIfam" id="NF008686">
    <property type="entry name" value="PRK11705.1"/>
    <property type="match status" value="1"/>
</dbReference>